<keyword evidence="2" id="KW-0472">Membrane</keyword>
<gene>
    <name evidence="3" type="ORF">ZEAMMB73_Zm00001d009983</name>
</gene>
<organism evidence="3">
    <name type="scientific">Zea mays</name>
    <name type="common">Maize</name>
    <dbReference type="NCBI Taxonomy" id="4577"/>
    <lineage>
        <taxon>Eukaryota</taxon>
        <taxon>Viridiplantae</taxon>
        <taxon>Streptophyta</taxon>
        <taxon>Embryophyta</taxon>
        <taxon>Tracheophyta</taxon>
        <taxon>Spermatophyta</taxon>
        <taxon>Magnoliopsida</taxon>
        <taxon>Liliopsida</taxon>
        <taxon>Poales</taxon>
        <taxon>Poaceae</taxon>
        <taxon>PACMAD clade</taxon>
        <taxon>Panicoideae</taxon>
        <taxon>Andropogonodae</taxon>
        <taxon>Andropogoneae</taxon>
        <taxon>Tripsacinae</taxon>
        <taxon>Zea</taxon>
    </lineage>
</organism>
<sequence length="527" mass="57441">MAAAAAAGAASSILSSTPPRRLTFPPAHIRKPLAAAAPKALNLSSQKLPPLSSSATASPPPPPDGDDKPDPIKLAFARAAAYKKGRDSHSPSPSPAPAPPPTPPPQSSPPSQPQASVSEPGSKEAFKRALEYRNGNGAGAGAAGGDSPLLGGSPDFGQNALISEEVSFGKRGGYEFDEADFLGLDFFEKKRSKGLPPGLAPAFEPLRDDDFPEVDIIVGDPSKFDKSPRRTEIQPVDNGESGEASQSTTKPNEADKAGIAPPSTVIETEEDEDVYRPTVRSWGMFPRPQNISKAYGGGRNIRLGGETQSAEEKAAKDKRTKELIAAYRNRQNMVIDAKTKAECIKVLMETLLHLIFIFALMHMYLLRICKIVIWKALREGDEMMNTGRLKQALPYYEKVMDAVDFKTEFHGRAALQWSICLDSLCRSKEAMSMYSKLKNHPNSEISKKANMFVFSFQAMDFMKVSSIPVPKSTGYETYFTKFGSKKNYYASLEEPEVGIEQIVPYIIFLVSPIFLVAFVALRKSFQL</sequence>
<feature type="transmembrane region" description="Helical" evidence="2">
    <location>
        <begin position="502"/>
        <end position="521"/>
    </location>
</feature>
<feature type="compositionally biased region" description="Low complexity" evidence="1">
    <location>
        <begin position="1"/>
        <end position="10"/>
    </location>
</feature>
<dbReference type="PANTHER" id="PTHR35482">
    <property type="entry name" value="CYTOCHROME C OXIDASE SUBUNIT"/>
    <property type="match status" value="1"/>
</dbReference>
<keyword evidence="2" id="KW-0812">Transmembrane</keyword>
<feature type="compositionally biased region" description="Pro residues" evidence="1">
    <location>
        <begin position="92"/>
        <end position="112"/>
    </location>
</feature>
<feature type="region of interest" description="Disordered" evidence="1">
    <location>
        <begin position="213"/>
        <end position="272"/>
    </location>
</feature>
<dbReference type="InParanoid" id="A0A1D6FNF2"/>
<feature type="compositionally biased region" description="Low complexity" evidence="1">
    <location>
        <begin position="32"/>
        <end position="57"/>
    </location>
</feature>
<reference evidence="3" key="1">
    <citation type="submission" date="2015-12" db="EMBL/GenBank/DDBJ databases">
        <title>Update maize B73 reference genome by single molecule sequencing technologies.</title>
        <authorList>
            <consortium name="Maize Genome Sequencing Project"/>
            <person name="Ware D."/>
        </authorList>
    </citation>
    <scope>NUCLEOTIDE SEQUENCE</scope>
    <source>
        <tissue evidence="3">Seedling</tissue>
    </source>
</reference>
<dbReference type="AlphaFoldDB" id="A0A1D6FNF2"/>
<dbReference type="PANTHER" id="PTHR35482:SF1">
    <property type="entry name" value="CYTOCHROME C OXIDASE SUBUNIT"/>
    <property type="match status" value="1"/>
</dbReference>
<feature type="compositionally biased region" description="Basic and acidic residues" evidence="1">
    <location>
        <begin position="222"/>
        <end position="232"/>
    </location>
</feature>
<name>A0A1D6FNF2_MAIZE</name>
<feature type="compositionally biased region" description="Low complexity" evidence="1">
    <location>
        <begin position="145"/>
        <end position="155"/>
    </location>
</feature>
<proteinExistence type="predicted"/>
<feature type="compositionally biased region" description="Basic and acidic residues" evidence="1">
    <location>
        <begin position="121"/>
        <end position="131"/>
    </location>
</feature>
<accession>A0A1D6FNF2</accession>
<dbReference type="EMBL" id="CM000784">
    <property type="protein sequence ID" value="AQK93184.1"/>
    <property type="molecule type" value="Genomic_DNA"/>
</dbReference>
<feature type="region of interest" description="Disordered" evidence="1">
    <location>
        <begin position="1"/>
        <end position="158"/>
    </location>
</feature>
<protein>
    <submittedName>
        <fullName evidence="3">Binding protein</fullName>
    </submittedName>
</protein>
<evidence type="ECO:0000256" key="2">
    <source>
        <dbReference type="SAM" id="Phobius"/>
    </source>
</evidence>
<evidence type="ECO:0000256" key="1">
    <source>
        <dbReference type="SAM" id="MobiDB-lite"/>
    </source>
</evidence>
<dbReference type="ExpressionAtlas" id="A0A1D6FNF2">
    <property type="expression patterns" value="baseline and differential"/>
</dbReference>
<dbReference type="OMA" id="PEVGFDQ"/>
<keyword evidence="2" id="KW-1133">Transmembrane helix</keyword>
<dbReference type="IntAct" id="A0A1D6FNF2">
    <property type="interactions" value="15"/>
</dbReference>
<evidence type="ECO:0000313" key="3">
    <source>
        <dbReference type="EMBL" id="AQK93184.1"/>
    </source>
</evidence>